<feature type="compositionally biased region" description="Low complexity" evidence="1">
    <location>
        <begin position="44"/>
        <end position="58"/>
    </location>
</feature>
<proteinExistence type="predicted"/>
<feature type="transmembrane region" description="Helical" evidence="2">
    <location>
        <begin position="21"/>
        <end position="41"/>
    </location>
</feature>
<evidence type="ECO:0000256" key="2">
    <source>
        <dbReference type="SAM" id="Phobius"/>
    </source>
</evidence>
<dbReference type="AlphaFoldDB" id="A0A0J9E427"/>
<sequence length="72" mass="7153">MSDYQQPDFRRPVDTGTGRGVLIPLAIVLAIFVALVGLGALTSGSGESDSADGAPAGAVVEESAPLVATPAE</sequence>
<keyword evidence="2" id="KW-1133">Transmembrane helix</keyword>
<name>A0A0J9E427_9RHOB</name>
<dbReference type="RefSeq" id="WP_049643198.1">
    <property type="nucleotide sequence ID" value="NZ_LFTY01000002.1"/>
</dbReference>
<reference evidence="3 4" key="1">
    <citation type="submission" date="2015-06" db="EMBL/GenBank/DDBJ databases">
        <title>Draft genome sequence of an Alphaproteobacteria species associated to the Mediterranean sponge Oscarella lobularis.</title>
        <authorList>
            <person name="Jourda C."/>
            <person name="Santini S."/>
            <person name="Claverie J.-M."/>
        </authorList>
    </citation>
    <scope>NUCLEOTIDE SEQUENCE [LARGE SCALE GENOMIC DNA]</scope>
    <source>
        <strain evidence="3">IGS</strain>
    </source>
</reference>
<comment type="caution">
    <text evidence="3">The sequence shown here is derived from an EMBL/GenBank/DDBJ whole genome shotgun (WGS) entry which is preliminary data.</text>
</comment>
<evidence type="ECO:0000313" key="3">
    <source>
        <dbReference type="EMBL" id="KMW57472.1"/>
    </source>
</evidence>
<keyword evidence="4" id="KW-1185">Reference proteome</keyword>
<dbReference type="EMBL" id="LFTY01000002">
    <property type="protein sequence ID" value="KMW57472.1"/>
    <property type="molecule type" value="Genomic_DNA"/>
</dbReference>
<dbReference type="Proteomes" id="UP000037178">
    <property type="component" value="Unassembled WGS sequence"/>
</dbReference>
<feature type="region of interest" description="Disordered" evidence="1">
    <location>
        <begin position="44"/>
        <end position="72"/>
    </location>
</feature>
<dbReference type="STRING" id="1675527.AIOL_002437"/>
<gene>
    <name evidence="3" type="ORF">AIOL_002437</name>
</gene>
<accession>A0A0J9E427</accession>
<keyword evidence="2" id="KW-0472">Membrane</keyword>
<keyword evidence="2" id="KW-0812">Transmembrane</keyword>
<dbReference type="PATRIC" id="fig|1675527.3.peg.2558"/>
<protein>
    <submittedName>
        <fullName evidence="3">Uncharacterized protein</fullName>
    </submittedName>
</protein>
<evidence type="ECO:0000256" key="1">
    <source>
        <dbReference type="SAM" id="MobiDB-lite"/>
    </source>
</evidence>
<organism evidence="3 4">
    <name type="scientific">Candidatus Rhodobacter oscarellae</name>
    <dbReference type="NCBI Taxonomy" id="1675527"/>
    <lineage>
        <taxon>Bacteria</taxon>
        <taxon>Pseudomonadati</taxon>
        <taxon>Pseudomonadota</taxon>
        <taxon>Alphaproteobacteria</taxon>
        <taxon>Rhodobacterales</taxon>
        <taxon>Rhodobacter group</taxon>
        <taxon>Rhodobacter</taxon>
    </lineage>
</organism>
<evidence type="ECO:0000313" key="4">
    <source>
        <dbReference type="Proteomes" id="UP000037178"/>
    </source>
</evidence>